<feature type="region of interest" description="Disordered" evidence="1">
    <location>
        <begin position="303"/>
        <end position="828"/>
    </location>
</feature>
<organism evidence="3 4">
    <name type="scientific">Ramazzottius varieornatus</name>
    <name type="common">Water bear</name>
    <name type="synonym">Tardigrade</name>
    <dbReference type="NCBI Taxonomy" id="947166"/>
    <lineage>
        <taxon>Eukaryota</taxon>
        <taxon>Metazoa</taxon>
        <taxon>Ecdysozoa</taxon>
        <taxon>Tardigrada</taxon>
        <taxon>Eutardigrada</taxon>
        <taxon>Parachela</taxon>
        <taxon>Hypsibioidea</taxon>
        <taxon>Ramazzottiidae</taxon>
        <taxon>Ramazzottius</taxon>
    </lineage>
</organism>
<feature type="compositionally biased region" description="Basic and acidic residues" evidence="1">
    <location>
        <begin position="804"/>
        <end position="814"/>
    </location>
</feature>
<protein>
    <recommendedName>
        <fullName evidence="2">RBD domain-containing protein</fullName>
    </recommendedName>
</protein>
<dbReference type="Gene3D" id="3.10.20.90">
    <property type="entry name" value="Phosphatidylinositol 3-kinase Catalytic Subunit, Chain A, domain 1"/>
    <property type="match status" value="1"/>
</dbReference>
<feature type="compositionally biased region" description="Polar residues" evidence="1">
    <location>
        <begin position="1190"/>
        <end position="1202"/>
    </location>
</feature>
<feature type="compositionally biased region" description="Low complexity" evidence="1">
    <location>
        <begin position="452"/>
        <end position="467"/>
    </location>
</feature>
<feature type="compositionally biased region" description="Low complexity" evidence="1">
    <location>
        <begin position="509"/>
        <end position="522"/>
    </location>
</feature>
<dbReference type="Proteomes" id="UP000186922">
    <property type="component" value="Unassembled WGS sequence"/>
</dbReference>
<keyword evidence="4" id="KW-1185">Reference proteome</keyword>
<dbReference type="PROSITE" id="PS50898">
    <property type="entry name" value="RBD"/>
    <property type="match status" value="1"/>
</dbReference>
<feature type="compositionally biased region" description="Low complexity" evidence="1">
    <location>
        <begin position="388"/>
        <end position="398"/>
    </location>
</feature>
<evidence type="ECO:0000259" key="2">
    <source>
        <dbReference type="PROSITE" id="PS50898"/>
    </source>
</evidence>
<dbReference type="InterPro" id="IPR003116">
    <property type="entry name" value="RBD_dom"/>
</dbReference>
<accession>A0A1D1W4A8</accession>
<dbReference type="STRING" id="947166.A0A1D1W4A8"/>
<feature type="compositionally biased region" description="Low complexity" evidence="1">
    <location>
        <begin position="762"/>
        <end position="774"/>
    </location>
</feature>
<evidence type="ECO:0000256" key="1">
    <source>
        <dbReference type="SAM" id="MobiDB-lite"/>
    </source>
</evidence>
<gene>
    <name evidence="3" type="primary">RvY_18037-1</name>
    <name evidence="3" type="synonym">RvY_18037.1</name>
    <name evidence="3" type="ORF">RvY_18037</name>
</gene>
<dbReference type="GO" id="GO:0003785">
    <property type="term" value="F:actin monomer binding"/>
    <property type="evidence" value="ECO:0007669"/>
    <property type="project" value="InterPro"/>
</dbReference>
<dbReference type="Pfam" id="PF09469">
    <property type="entry name" value="Cobl"/>
    <property type="match status" value="1"/>
</dbReference>
<proteinExistence type="predicted"/>
<feature type="compositionally biased region" description="Basic and acidic residues" evidence="1">
    <location>
        <begin position="581"/>
        <end position="591"/>
    </location>
</feature>
<feature type="compositionally biased region" description="Low complexity" evidence="1">
    <location>
        <begin position="999"/>
        <end position="1025"/>
    </location>
</feature>
<feature type="compositionally biased region" description="Basic and acidic residues" evidence="1">
    <location>
        <begin position="496"/>
        <end position="508"/>
    </location>
</feature>
<sequence>MATASSKRAAPAPPARDVRLMTSASEYDGVAEPALRRVLDDAYITAEIPPSSATTLPTRKLSQDDTLTLNMVLPNGKTCPFSVNKRMPLMDLLVHAAATHQFNPSDYCVINPQARYPSAFTPSTPVGELNTLLVQIVHKGDPVVSTITKPAKASVKANGPRTEPFERTFRLQINLPLQQKMVLRVSPKQTLHDVLLEICQEKSLNVTLHTLRNPRQPGRPLDLSHPLADEQTNELNLIPTTTAGNGVVTRDSSTTVTTTGTRPVSYSMEPPDSPLSDKKRFGMNIFKICRKSKKAPVDMTTIARETSSTTTSREFLGPQSKSLSKSIPSLVELMPPSGSVTMSNGNSPRRTSQGSSKRPAPVPPPTSSSHETDAEVFLPGSQTGSAMSQHGQQSQQQRSRPHSESSGYDESVITSNSPERDGGSSVRTGPSPAPRSSRNMAVTSREGHTLVSARSSSTSTPDSALKSTSDSAINSAKSSQVSKKKAPAPVPPLDTTSRKSDSEHEVRSRAASSVSDVASTSDKISLGSERSASFHSGGSAGHQSVSSTTMQKSLPPPPAIDTTDKDHMAVSPMGNASSEEVIVHAEMDGSRRMPRSASETVDSDMLPSGAAGDGESLSVAEMDLGSEDSASISNWPDKLPPPYSETSAIAADTTDHKSMTQSNTSNQPENTFVTKSMKLSDLWADQTEMTEVAKTNGQSNWESEEKHYTHLSRKDPEDNEKARKSSVSSGQEAEWPKKTLRLVMPAPAESHSRPKMDPSPTPSITSLPAPALPSSQPPQPTSKTLRHSAIRSPAHVSISSYSDQKPERYKELAKDVAPPSSIPQSPQFLLPSTKEETLKDIRLVQGVITALQEETQVVQLHSTFSPDQLAVISEKQRLLQEHIARQIALTQHLLKFGESTPDGVTSTAGPKPLLPTKAFTFQPPVTNNVQYRKSAVAKLNNVPERKLSTESNVSTLSDVQRQIRPKNAHKDNWIAEASKRFDFTERGESPNHGGHQVYSSGTPSPTTSRPTSAAARSASPAEPQSPVRPAQIGTRGAMVNALRNGNGTPPGFTVTTQPTNHSTLVQSKNRFFAQAESVDDGNTSVNTRKANWTKETYLEGNEQKKPRPMSVQVDSAKVSEERRLKDEQVRDSIMRGWKNGTPTPYHQVGIVTTAVTSPKEKEVGGYRQATSESSAPPPPPAPAGLPRSVSVPNGSHKSTLSRGASWKSGGSDGDDVKAELMDAIRNFSVHSLRKIPQQSLKTWTPKLR</sequence>
<dbReference type="OrthoDB" id="8882621at2759"/>
<name>A0A1D1W4A8_RAMVA</name>
<dbReference type="AlphaFoldDB" id="A0A1D1W4A8"/>
<feature type="region of interest" description="Disordered" evidence="1">
    <location>
        <begin position="1152"/>
        <end position="1215"/>
    </location>
</feature>
<feature type="region of interest" description="Disordered" evidence="1">
    <location>
        <begin position="984"/>
        <end position="1031"/>
    </location>
</feature>
<evidence type="ECO:0000313" key="3">
    <source>
        <dbReference type="EMBL" id="GAV08325.1"/>
    </source>
</evidence>
<reference evidence="3 4" key="1">
    <citation type="journal article" date="2016" name="Nat. Commun.">
        <title>Extremotolerant tardigrade genome and improved radiotolerance of human cultured cells by tardigrade-unique protein.</title>
        <authorList>
            <person name="Hashimoto T."/>
            <person name="Horikawa D.D."/>
            <person name="Saito Y."/>
            <person name="Kuwahara H."/>
            <person name="Kozuka-Hata H."/>
            <person name="Shin-I T."/>
            <person name="Minakuchi Y."/>
            <person name="Ohishi K."/>
            <person name="Motoyama A."/>
            <person name="Aizu T."/>
            <person name="Enomoto A."/>
            <person name="Kondo K."/>
            <person name="Tanaka S."/>
            <person name="Hara Y."/>
            <person name="Koshikawa S."/>
            <person name="Sagara H."/>
            <person name="Miura T."/>
            <person name="Yokobori S."/>
            <person name="Miyagawa K."/>
            <person name="Suzuki Y."/>
            <person name="Kubo T."/>
            <person name="Oyama M."/>
            <person name="Kohara Y."/>
            <person name="Fujiyama A."/>
            <person name="Arakawa K."/>
            <person name="Katayama T."/>
            <person name="Toyoda A."/>
            <person name="Kunieda T."/>
        </authorList>
    </citation>
    <scope>NUCLEOTIDE SEQUENCE [LARGE SCALE GENOMIC DNA]</scope>
    <source>
        <strain evidence="3 4">YOKOZUNA-1</strain>
    </source>
</reference>
<dbReference type="PANTHER" id="PTHR21557">
    <property type="entry name" value="CORDON-BLEU"/>
    <property type="match status" value="1"/>
</dbReference>
<feature type="compositionally biased region" description="Low complexity" evidence="1">
    <location>
        <begin position="531"/>
        <end position="544"/>
    </location>
</feature>
<feature type="region of interest" description="Disordered" evidence="1">
    <location>
        <begin position="1100"/>
        <end position="1127"/>
    </location>
</feature>
<dbReference type="PANTHER" id="PTHR21557:SF2">
    <property type="entry name" value="CORDON-BLEU PROTEIN-LIKE 1"/>
    <property type="match status" value="1"/>
</dbReference>
<feature type="domain" description="RBD" evidence="2">
    <location>
        <begin position="169"/>
        <end position="240"/>
    </location>
</feature>
<feature type="compositionally biased region" description="Polar residues" evidence="1">
    <location>
        <begin position="687"/>
        <end position="701"/>
    </location>
</feature>
<evidence type="ECO:0000313" key="4">
    <source>
        <dbReference type="Proteomes" id="UP000186922"/>
    </source>
</evidence>
<feature type="compositionally biased region" description="Basic and acidic residues" evidence="1">
    <location>
        <begin position="703"/>
        <end position="723"/>
    </location>
</feature>
<feature type="compositionally biased region" description="Polar residues" evidence="1">
    <location>
        <begin position="659"/>
        <end position="674"/>
    </location>
</feature>
<feature type="compositionally biased region" description="Polar residues" evidence="1">
    <location>
        <begin position="338"/>
        <end position="356"/>
    </location>
</feature>
<comment type="caution">
    <text evidence="3">The sequence shown here is derived from an EMBL/GenBank/DDBJ whole genome shotgun (WGS) entry which is preliminary data.</text>
</comment>
<dbReference type="GO" id="GO:0007165">
    <property type="term" value="P:signal transduction"/>
    <property type="evidence" value="ECO:0007669"/>
    <property type="project" value="InterPro"/>
</dbReference>
<dbReference type="InterPro" id="IPR039895">
    <property type="entry name" value="COBL-like"/>
</dbReference>
<dbReference type="InterPro" id="IPR019025">
    <property type="entry name" value="Cordon-bleu_ubiquitin_domain"/>
</dbReference>
<feature type="region of interest" description="Disordered" evidence="1">
    <location>
        <begin position="241"/>
        <end position="279"/>
    </location>
</feature>
<dbReference type="EMBL" id="BDGG01000017">
    <property type="protein sequence ID" value="GAV08325.1"/>
    <property type="molecule type" value="Genomic_DNA"/>
</dbReference>
<feature type="compositionally biased region" description="Low complexity" evidence="1">
    <location>
        <begin position="246"/>
        <end position="262"/>
    </location>
</feature>
<feature type="compositionally biased region" description="Basic and acidic residues" evidence="1">
    <location>
        <begin position="1117"/>
        <end position="1127"/>
    </location>
</feature>